<dbReference type="InterPro" id="IPR055372">
    <property type="entry name" value="CBM96"/>
</dbReference>
<comment type="caution">
    <text evidence="6">The sequence shown here is derived from an EMBL/GenBank/DDBJ whole genome shotgun (WGS) entry which is preliminary data.</text>
</comment>
<gene>
    <name evidence="6" type="ORF">AN619_23900</name>
</gene>
<dbReference type="InterPro" id="IPR045965">
    <property type="entry name" value="DUF6385"/>
</dbReference>
<accession>A0A140L1I2</accession>
<feature type="domain" description="Carbohydrate-binding module family 96" evidence="5">
    <location>
        <begin position="13"/>
        <end position="144"/>
    </location>
</feature>
<reference evidence="6 7" key="1">
    <citation type="submission" date="2015-12" db="EMBL/GenBank/DDBJ databases">
        <title>Draft genome sequence of the thermoanaerobe Thermotalea metallivorans, an isolate from the runoff channel of the Great Artesian Basin, Australia.</title>
        <authorList>
            <person name="Patel B.K."/>
        </authorList>
    </citation>
    <scope>NUCLEOTIDE SEQUENCE [LARGE SCALE GENOMIC DNA]</scope>
    <source>
        <strain evidence="6 7">B2-1</strain>
    </source>
</reference>
<dbReference type="AlphaFoldDB" id="A0A140L1I2"/>
<evidence type="ECO:0000313" key="7">
    <source>
        <dbReference type="Proteomes" id="UP000070456"/>
    </source>
</evidence>
<dbReference type="Pfam" id="PF19912">
    <property type="entry name" value="DUF6385"/>
    <property type="match status" value="1"/>
</dbReference>
<keyword evidence="2" id="KW-0964">Secreted</keyword>
<sequence>MGVISIKSQVYTAQVSKNEPFTVFGSLKSMFLGRLNREKVNRILLKFSLHEIPSDVEILKATLKIYVQFAGLQTMEDFTPYPLTEDWSVHTLNWHNQPPFDSNIRGETVRITREGFYTFNITNLVEKWYQKEIPNFGIVLKGMELEDDTQKRVTTIIHSPLEPAVEICYAPKVSCQCICSNGTAFIEKIEVLDTDQFFRYSSSNNTSLIKEITYFVQNVGNKAMIAKLQVSPDNVNYVDDPGFVELMPGEMKPLVPRYYAKFTRIAAKNIYEGDTSKIKIWYQAQQ</sequence>
<dbReference type="GO" id="GO:0005576">
    <property type="term" value="C:extracellular region"/>
    <property type="evidence" value="ECO:0007669"/>
    <property type="project" value="UniProtKB-SubCell"/>
</dbReference>
<evidence type="ECO:0000259" key="5">
    <source>
        <dbReference type="Pfam" id="PF24517"/>
    </source>
</evidence>
<dbReference type="RefSeq" id="WP_068557228.1">
    <property type="nucleotide sequence ID" value="NZ_LOEE01000055.1"/>
</dbReference>
<dbReference type="Gene3D" id="2.60.120.970">
    <property type="match status" value="1"/>
</dbReference>
<dbReference type="EMBL" id="LOEE01000055">
    <property type="protein sequence ID" value="KXG74407.1"/>
    <property type="molecule type" value="Genomic_DNA"/>
</dbReference>
<feature type="domain" description="DUF6385" evidence="4">
    <location>
        <begin position="205"/>
        <end position="286"/>
    </location>
</feature>
<evidence type="ECO:0008006" key="8">
    <source>
        <dbReference type="Google" id="ProtNLM"/>
    </source>
</evidence>
<keyword evidence="7" id="KW-1185">Reference proteome</keyword>
<evidence type="ECO:0000259" key="4">
    <source>
        <dbReference type="Pfam" id="PF19912"/>
    </source>
</evidence>
<dbReference type="STRING" id="520762.AN619_23900"/>
<proteinExistence type="predicted"/>
<dbReference type="NCBIfam" id="NF033679">
    <property type="entry name" value="DNRLRE_dom"/>
    <property type="match status" value="1"/>
</dbReference>
<keyword evidence="3" id="KW-0732">Signal</keyword>
<organism evidence="6 7">
    <name type="scientific">Thermotalea metallivorans</name>
    <dbReference type="NCBI Taxonomy" id="520762"/>
    <lineage>
        <taxon>Bacteria</taxon>
        <taxon>Bacillati</taxon>
        <taxon>Bacillota</taxon>
        <taxon>Clostridia</taxon>
        <taxon>Peptostreptococcales</taxon>
        <taxon>Thermotaleaceae</taxon>
        <taxon>Thermotalea</taxon>
    </lineage>
</organism>
<evidence type="ECO:0000313" key="6">
    <source>
        <dbReference type="EMBL" id="KXG74407.1"/>
    </source>
</evidence>
<comment type="subcellular location">
    <subcellularLocation>
        <location evidence="1">Secreted</location>
    </subcellularLocation>
</comment>
<dbReference type="Pfam" id="PF24517">
    <property type="entry name" value="CBM96"/>
    <property type="match status" value="1"/>
</dbReference>
<evidence type="ECO:0000256" key="3">
    <source>
        <dbReference type="ARBA" id="ARBA00022729"/>
    </source>
</evidence>
<evidence type="ECO:0000256" key="2">
    <source>
        <dbReference type="ARBA" id="ARBA00022525"/>
    </source>
</evidence>
<evidence type="ECO:0000256" key="1">
    <source>
        <dbReference type="ARBA" id="ARBA00004613"/>
    </source>
</evidence>
<name>A0A140L1I2_9FIRM</name>
<protein>
    <recommendedName>
        <fullName evidence="8">TGF-beta propeptide domain-containing protein</fullName>
    </recommendedName>
</protein>
<dbReference type="Proteomes" id="UP000070456">
    <property type="component" value="Unassembled WGS sequence"/>
</dbReference>